<dbReference type="SUPFAM" id="SSF53383">
    <property type="entry name" value="PLP-dependent transferases"/>
    <property type="match status" value="1"/>
</dbReference>
<evidence type="ECO:0000256" key="8">
    <source>
        <dbReference type="ARBA" id="ARBA00022679"/>
    </source>
</evidence>
<keyword evidence="13" id="KW-0614">Plasmid</keyword>
<dbReference type="InterPro" id="IPR015422">
    <property type="entry name" value="PyrdxlP-dep_Trfase_small"/>
</dbReference>
<dbReference type="NCBIfam" id="TIGR00709">
    <property type="entry name" value="dat"/>
    <property type="match status" value="1"/>
</dbReference>
<dbReference type="NCBIfam" id="NF006733">
    <property type="entry name" value="PRK09264.1"/>
    <property type="match status" value="1"/>
</dbReference>
<proteinExistence type="inferred from homology"/>
<evidence type="ECO:0000256" key="5">
    <source>
        <dbReference type="ARBA" id="ARBA00013155"/>
    </source>
</evidence>
<evidence type="ECO:0000313" key="13">
    <source>
        <dbReference type="EMBL" id="QQZ64677.1"/>
    </source>
</evidence>
<name>A0A974SG45_9BACL</name>
<evidence type="ECO:0000256" key="12">
    <source>
        <dbReference type="RuleBase" id="RU365034"/>
    </source>
</evidence>
<dbReference type="NCBIfam" id="TIGR02407">
    <property type="entry name" value="ectoine_ectB"/>
    <property type="match status" value="1"/>
</dbReference>
<evidence type="ECO:0000256" key="7">
    <source>
        <dbReference type="ARBA" id="ARBA00022576"/>
    </source>
</evidence>
<dbReference type="InterPro" id="IPR049704">
    <property type="entry name" value="Aminotrans_3_PPA_site"/>
</dbReference>
<evidence type="ECO:0000256" key="4">
    <source>
        <dbReference type="ARBA" id="ARBA00008954"/>
    </source>
</evidence>
<reference evidence="13 14" key="1">
    <citation type="submission" date="2021-01" db="EMBL/GenBank/DDBJ databases">
        <title>Whole genome sequence of Paenibacillus sonchi LMG 24727 for comparative genomics.</title>
        <authorList>
            <person name="Lee G."/>
            <person name="Kim M.-J."/>
            <person name="Lim K."/>
            <person name="Shin J.-H."/>
        </authorList>
    </citation>
    <scope>NUCLEOTIDE SEQUENCE [LARGE SCALE GENOMIC DNA]</scope>
    <source>
        <strain evidence="13 14">LMG 24727</strain>
        <plasmid evidence="13 14">unnamed1</plasmid>
    </source>
</reference>
<comment type="cofactor">
    <cofactor evidence="1 12">
        <name>pyridoxal 5'-phosphate</name>
        <dbReference type="ChEBI" id="CHEBI:597326"/>
    </cofactor>
</comment>
<evidence type="ECO:0000256" key="1">
    <source>
        <dbReference type="ARBA" id="ARBA00001933"/>
    </source>
</evidence>
<dbReference type="InterPro" id="IPR005814">
    <property type="entry name" value="Aminotrans_3"/>
</dbReference>
<dbReference type="PANTHER" id="PTHR43552">
    <property type="entry name" value="DIAMINOBUTYRATE--2-OXOGLUTARATE AMINOTRANSFERASE"/>
    <property type="match status" value="1"/>
</dbReference>
<dbReference type="Gene3D" id="3.90.1150.10">
    <property type="entry name" value="Aspartate Aminotransferase, domain 1"/>
    <property type="match status" value="1"/>
</dbReference>
<sequence>MVIHEELESNVKSYCRSFPITFGKAKGSILYSTDGRPYIDFFAGAGALNYGHNHPYIKERLIAYLQEDSIIHGLDMYTEAKQQFMADFQEYILRPRGMEYKLQFCGPTGTNAVEAAMKIARKVKKRAGIISFMGGFHGMSLGSLAATSNRSSRAGAGMPLHNVTFIPYYDGYLKNFDSLGFLNALLSDTHSGVEKPAAVIVETVQAEGGVYVAPAQWLEQLATLCKRHDVLLIVDDIQVGCGRAGSFFSFERANVQPDLIVLSKSISGYGLPMSLLLMKPELDIWNPGEHNGTFRGNQMAFVAASAALELRSSDNLEQSVWQKEAIIEEFLLNEIKHLIPGVEIRGIGLIWGVDFGGCADPMIAERIASACFQAGLIIERVGRNDTVLKIMPPLTIEQDLLLQGCEIIKQVLISVASDGHLTPSIF</sequence>
<accession>A0A974SG45</accession>
<dbReference type="Proteomes" id="UP000595841">
    <property type="component" value="Plasmid unnamed1"/>
</dbReference>
<dbReference type="PROSITE" id="PS00600">
    <property type="entry name" value="AA_TRANSFER_CLASS_3"/>
    <property type="match status" value="1"/>
</dbReference>
<keyword evidence="14" id="KW-1185">Reference proteome</keyword>
<keyword evidence="7 12" id="KW-0032">Aminotransferase</keyword>
<dbReference type="InterPro" id="IPR012773">
    <property type="entry name" value="Ectoine_EctB"/>
</dbReference>
<dbReference type="Gene3D" id="3.40.640.10">
    <property type="entry name" value="Type I PLP-dependent aspartate aminotransferase-like (Major domain)"/>
    <property type="match status" value="1"/>
</dbReference>
<dbReference type="CDD" id="cd00610">
    <property type="entry name" value="OAT_like"/>
    <property type="match status" value="1"/>
</dbReference>
<dbReference type="EMBL" id="CP068596">
    <property type="protein sequence ID" value="QQZ64677.1"/>
    <property type="molecule type" value="Genomic_DNA"/>
</dbReference>
<organism evidence="13 14">
    <name type="scientific">Paenibacillus sonchi</name>
    <dbReference type="NCBI Taxonomy" id="373687"/>
    <lineage>
        <taxon>Bacteria</taxon>
        <taxon>Bacillati</taxon>
        <taxon>Bacillota</taxon>
        <taxon>Bacilli</taxon>
        <taxon>Bacillales</taxon>
        <taxon>Paenibacillaceae</taxon>
        <taxon>Paenibacillus</taxon>
        <taxon>Paenibacillus sonchi group</taxon>
    </lineage>
</organism>
<gene>
    <name evidence="13" type="primary">ectB</name>
    <name evidence="13" type="ORF">JI735_34035</name>
</gene>
<dbReference type="EC" id="2.6.1.76" evidence="5 12"/>
<evidence type="ECO:0000256" key="10">
    <source>
        <dbReference type="ARBA" id="ARBA00049111"/>
    </source>
</evidence>
<comment type="pathway">
    <text evidence="3 12">Amine and polyamine biosynthesis; ectoine biosynthesis; L-ectoine from L-aspartate 4-semialdehyde: step 1/3.</text>
</comment>
<keyword evidence="9 11" id="KW-0663">Pyridoxal phosphate</keyword>
<evidence type="ECO:0000256" key="9">
    <source>
        <dbReference type="ARBA" id="ARBA00022898"/>
    </source>
</evidence>
<evidence type="ECO:0000256" key="2">
    <source>
        <dbReference type="ARBA" id="ARBA00002189"/>
    </source>
</evidence>
<dbReference type="AlphaFoldDB" id="A0A974SG45"/>
<evidence type="ECO:0000313" key="14">
    <source>
        <dbReference type="Proteomes" id="UP000595841"/>
    </source>
</evidence>
<evidence type="ECO:0000256" key="6">
    <source>
        <dbReference type="ARBA" id="ARBA00014798"/>
    </source>
</evidence>
<dbReference type="InterPro" id="IPR004637">
    <property type="entry name" value="Dat"/>
</dbReference>
<dbReference type="GO" id="GO:0045303">
    <property type="term" value="F:diaminobutyrate-2-oxoglutarate transaminase activity"/>
    <property type="evidence" value="ECO:0007669"/>
    <property type="project" value="UniProtKB-EC"/>
</dbReference>
<protein>
    <recommendedName>
        <fullName evidence="6 12">Diaminobutyrate--2-oxoglutarate transaminase</fullName>
        <ecNumber evidence="5 12">2.6.1.76</ecNumber>
    </recommendedName>
    <alternativeName>
        <fullName evidence="12">DABA aminotransferase</fullName>
    </alternativeName>
</protein>
<keyword evidence="8 12" id="KW-0808">Transferase</keyword>
<dbReference type="KEGG" id="pson:JI735_34035"/>
<comment type="function">
    <text evidence="2 12">Catalyzes reversively the conversion of L-aspartate beta-semialdehyde (ASA) to L-2,4-diaminobutyrate (DABA) by transamination with L-glutamate.</text>
</comment>
<dbReference type="InterPro" id="IPR015421">
    <property type="entry name" value="PyrdxlP-dep_Trfase_major"/>
</dbReference>
<dbReference type="InterPro" id="IPR015424">
    <property type="entry name" value="PyrdxlP-dep_Trfase"/>
</dbReference>
<comment type="catalytic activity">
    <reaction evidence="10 12">
        <text>L-2,4-diaminobutanoate + 2-oxoglutarate = L-aspartate 4-semialdehyde + L-glutamate</text>
        <dbReference type="Rhea" id="RHEA:11160"/>
        <dbReference type="ChEBI" id="CHEBI:16810"/>
        <dbReference type="ChEBI" id="CHEBI:29985"/>
        <dbReference type="ChEBI" id="CHEBI:58761"/>
        <dbReference type="ChEBI" id="CHEBI:537519"/>
        <dbReference type="EC" id="2.6.1.76"/>
    </reaction>
</comment>
<dbReference type="GO" id="GO:0019491">
    <property type="term" value="P:ectoine biosynthetic process"/>
    <property type="evidence" value="ECO:0007669"/>
    <property type="project" value="InterPro"/>
</dbReference>
<dbReference type="GO" id="GO:0047307">
    <property type="term" value="F:diaminobutyrate-pyruvate transaminase activity"/>
    <property type="evidence" value="ECO:0007669"/>
    <property type="project" value="InterPro"/>
</dbReference>
<comment type="similarity">
    <text evidence="4 11">Belongs to the class-III pyridoxal-phosphate-dependent aminotransferase family.</text>
</comment>
<dbReference type="PIRSF" id="PIRSF000521">
    <property type="entry name" value="Transaminase_4ab_Lys_Orn"/>
    <property type="match status" value="1"/>
</dbReference>
<geneLocation type="plasmid" evidence="13 14">
    <name>unnamed1</name>
</geneLocation>
<dbReference type="GO" id="GO:0030170">
    <property type="term" value="F:pyridoxal phosphate binding"/>
    <property type="evidence" value="ECO:0007669"/>
    <property type="project" value="InterPro"/>
</dbReference>
<evidence type="ECO:0000256" key="3">
    <source>
        <dbReference type="ARBA" id="ARBA00004946"/>
    </source>
</evidence>
<dbReference type="PANTHER" id="PTHR43552:SF2">
    <property type="entry name" value="DIAMINOBUTYRATE--2-OXOGLUTARATE TRANSAMINASE"/>
    <property type="match status" value="1"/>
</dbReference>
<evidence type="ECO:0000256" key="11">
    <source>
        <dbReference type="RuleBase" id="RU003560"/>
    </source>
</evidence>
<dbReference type="Pfam" id="PF00202">
    <property type="entry name" value="Aminotran_3"/>
    <property type="match status" value="1"/>
</dbReference>